<keyword evidence="2" id="KW-1185">Reference proteome</keyword>
<evidence type="ECO:0000313" key="1">
    <source>
        <dbReference type="EMBL" id="KAH9309093.1"/>
    </source>
</evidence>
<feature type="non-terminal residue" evidence="1">
    <location>
        <position position="1"/>
    </location>
</feature>
<sequence>MGDKFMKIESLFEWFQEKALEEEALVCKTYDQLKIKLDLDDLENLMKGVHEDQTNIVKVLAQWADFDKELQKKPRKVLVMQIGKAEVMHLSEDRQTRSVLSVLQGKVFPQPRLDDLKAPQISIESYVLKDEAANNV</sequence>
<accession>A0AA38KPB7</accession>
<evidence type="ECO:0000313" key="2">
    <source>
        <dbReference type="Proteomes" id="UP000824469"/>
    </source>
</evidence>
<name>A0AA38KPB7_TAXCH</name>
<dbReference type="AlphaFoldDB" id="A0AA38KPB7"/>
<proteinExistence type="predicted"/>
<comment type="caution">
    <text evidence="1">The sequence shown here is derived from an EMBL/GenBank/DDBJ whole genome shotgun (WGS) entry which is preliminary data.</text>
</comment>
<organism evidence="1 2">
    <name type="scientific">Taxus chinensis</name>
    <name type="common">Chinese yew</name>
    <name type="synonym">Taxus wallichiana var. chinensis</name>
    <dbReference type="NCBI Taxonomy" id="29808"/>
    <lineage>
        <taxon>Eukaryota</taxon>
        <taxon>Viridiplantae</taxon>
        <taxon>Streptophyta</taxon>
        <taxon>Embryophyta</taxon>
        <taxon>Tracheophyta</taxon>
        <taxon>Spermatophyta</taxon>
        <taxon>Pinopsida</taxon>
        <taxon>Pinidae</taxon>
        <taxon>Conifers II</taxon>
        <taxon>Cupressales</taxon>
        <taxon>Taxaceae</taxon>
        <taxon>Taxus</taxon>
    </lineage>
</organism>
<dbReference type="EMBL" id="JAHRHJ020000007">
    <property type="protein sequence ID" value="KAH9309093.1"/>
    <property type="molecule type" value="Genomic_DNA"/>
</dbReference>
<protein>
    <submittedName>
        <fullName evidence="1">Uncharacterized protein</fullName>
    </submittedName>
</protein>
<dbReference type="Proteomes" id="UP000824469">
    <property type="component" value="Unassembled WGS sequence"/>
</dbReference>
<gene>
    <name evidence="1" type="ORF">KI387_037004</name>
</gene>
<reference evidence="1 2" key="1">
    <citation type="journal article" date="2021" name="Nat. Plants">
        <title>The Taxus genome provides insights into paclitaxel biosynthesis.</title>
        <authorList>
            <person name="Xiong X."/>
            <person name="Gou J."/>
            <person name="Liao Q."/>
            <person name="Li Y."/>
            <person name="Zhou Q."/>
            <person name="Bi G."/>
            <person name="Li C."/>
            <person name="Du R."/>
            <person name="Wang X."/>
            <person name="Sun T."/>
            <person name="Guo L."/>
            <person name="Liang H."/>
            <person name="Lu P."/>
            <person name="Wu Y."/>
            <person name="Zhang Z."/>
            <person name="Ro D.K."/>
            <person name="Shang Y."/>
            <person name="Huang S."/>
            <person name="Yan J."/>
        </authorList>
    </citation>
    <scope>NUCLEOTIDE SEQUENCE [LARGE SCALE GENOMIC DNA]</scope>
    <source>
        <strain evidence="1">Ta-2019</strain>
    </source>
</reference>